<dbReference type="Pfam" id="PF06733">
    <property type="entry name" value="DEAD_2"/>
    <property type="match status" value="1"/>
</dbReference>
<dbReference type="GO" id="GO:0006281">
    <property type="term" value="P:DNA repair"/>
    <property type="evidence" value="ECO:0007669"/>
    <property type="project" value="UniProtKB-KW"/>
</dbReference>
<dbReference type="EC" id="3.6.4.12" evidence="15"/>
<evidence type="ECO:0000256" key="1">
    <source>
        <dbReference type="ARBA" id="ARBA00022485"/>
    </source>
</evidence>
<dbReference type="InterPro" id="IPR010614">
    <property type="entry name" value="RAD3-like_helicase_DEAD"/>
</dbReference>
<accession>A0A174BZY3</accession>
<evidence type="ECO:0000256" key="2">
    <source>
        <dbReference type="ARBA" id="ARBA00022723"/>
    </source>
</evidence>
<dbReference type="AlphaFoldDB" id="A0A174BZY3"/>
<evidence type="ECO:0000256" key="12">
    <source>
        <dbReference type="ARBA" id="ARBA00023235"/>
    </source>
</evidence>
<name>A0A174BZY3_9FIRM</name>
<keyword evidence="8" id="KW-0408">Iron</keyword>
<dbReference type="PANTHER" id="PTHR11472:SF34">
    <property type="entry name" value="REGULATOR OF TELOMERE ELONGATION HELICASE 1"/>
    <property type="match status" value="1"/>
</dbReference>
<keyword evidence="7" id="KW-0067">ATP-binding</keyword>
<evidence type="ECO:0000256" key="13">
    <source>
        <dbReference type="ARBA" id="ARBA00038058"/>
    </source>
</evidence>
<reference evidence="15 16" key="1">
    <citation type="submission" date="2015-09" db="EMBL/GenBank/DDBJ databases">
        <authorList>
            <consortium name="Pathogen Informatics"/>
        </authorList>
    </citation>
    <scope>NUCLEOTIDE SEQUENCE [LARGE SCALE GENOMIC DNA]</scope>
    <source>
        <strain evidence="15 16">2789STDY5608849</strain>
    </source>
</reference>
<dbReference type="GO" id="GO:0005524">
    <property type="term" value="F:ATP binding"/>
    <property type="evidence" value="ECO:0007669"/>
    <property type="project" value="UniProtKB-KW"/>
</dbReference>
<dbReference type="GO" id="GO:0003677">
    <property type="term" value="F:DNA binding"/>
    <property type="evidence" value="ECO:0007669"/>
    <property type="project" value="UniProtKB-KW"/>
</dbReference>
<dbReference type="Gene3D" id="1.10.30.20">
    <property type="entry name" value="Bacterial XPD DNA helicase, FeS cluster domain"/>
    <property type="match status" value="1"/>
</dbReference>
<dbReference type="InterPro" id="IPR006554">
    <property type="entry name" value="Helicase-like_DEXD_c2"/>
</dbReference>
<evidence type="ECO:0000256" key="3">
    <source>
        <dbReference type="ARBA" id="ARBA00022741"/>
    </source>
</evidence>
<keyword evidence="5 15" id="KW-0378">Hydrolase</keyword>
<dbReference type="InterPro" id="IPR042493">
    <property type="entry name" value="XPD_DNA_FeS"/>
</dbReference>
<evidence type="ECO:0000256" key="6">
    <source>
        <dbReference type="ARBA" id="ARBA00022806"/>
    </source>
</evidence>
<dbReference type="PANTHER" id="PTHR11472">
    <property type="entry name" value="DNA REPAIR DEAD HELICASE RAD3/XP-D SUBFAMILY MEMBER"/>
    <property type="match status" value="1"/>
</dbReference>
<evidence type="ECO:0000256" key="4">
    <source>
        <dbReference type="ARBA" id="ARBA00022763"/>
    </source>
</evidence>
<dbReference type="Proteomes" id="UP000095706">
    <property type="component" value="Unassembled WGS sequence"/>
</dbReference>
<dbReference type="EMBL" id="CYYV01000005">
    <property type="protein sequence ID" value="CUO05200.1"/>
    <property type="molecule type" value="Genomic_DNA"/>
</dbReference>
<dbReference type="RefSeq" id="WP_070103187.1">
    <property type="nucleotide sequence ID" value="NZ_CYYV01000005.1"/>
</dbReference>
<keyword evidence="11" id="KW-0234">DNA repair</keyword>
<evidence type="ECO:0000256" key="9">
    <source>
        <dbReference type="ARBA" id="ARBA00023014"/>
    </source>
</evidence>
<sequence length="830" mass="96509">MEEKKKEIRISVRNLVEFILRSGDLDNSSGGFGERDAMQAGTRVHQQIQKKRGADYRAEVPLVHEKEYEHFILRVEGRADGMYEDGTTTVIEEIKGTYRDLETMEEPVPVHLAQAKCYAYIYGFQNRKEEMGVLMTYTLLSSEEEGLLRPLTKEEVKPEHSNWRIRHFLQTYKLPELEQWFDELLDAWFIWAEFQYQWQKARDASMQHLEFPFPYRKGQRELVSGVYRTILRKKELFVQAPTGIGKTMSTVFPAIRAIGEGCGDRLFYLTAKTITRTVAEEAVSILKEKGLQFKAITLTAKEKMCILDEPECDPIHCPRAKGHFDRINAAVYEMLTECDSYTREEVLRQAEKWNVCPHEFQFDVASWVDGVICDYNYAFDPTSKLKRFFAEGTKGDYIFLIDEAHNLVERGRDMFSATLVKEEILKVRQLLRPYAPGKKLEKALNRCNHQMLVYKRECDSCTELESVSTFLMMVNQLLEELAGWLEAHKTSEIRKQVLEFYFNLRNFSEIYNLVDENYLIYTSYLDNGDFALRLFCVNPAENLQQCINQGRSAVFFSATLLPVQYYKKMFSTNTDDYAIYVESPFDPTKRCLAIGSEVSTKYQRRNRAEFEKIAAYLNEMIQSRKGNYMAFFPSYRLMQDVYAVYEELYADENVTCLIQESAMREQEREAFLEAFAKDNEKTLVGFCIMGGIFSEGIDLDGEKLIGAAVVGAGIPQVGPERELLKQYFDRSGENGFDYAYRYPGMNKVLQAAGRVIRTTEDTGVILLLDERFRNREYRELFPREWEDCRIVQRSSLPEVIHSFWERVDCESGSKAGQQEMKSRCSAERYV</sequence>
<comment type="similarity">
    <text evidence="13">Belongs to the helicase family. DinG subfamily.</text>
</comment>
<dbReference type="InterPro" id="IPR011604">
    <property type="entry name" value="PDDEXK-like_dom_sf"/>
</dbReference>
<evidence type="ECO:0000256" key="8">
    <source>
        <dbReference type="ARBA" id="ARBA00023004"/>
    </source>
</evidence>
<dbReference type="InterPro" id="IPR045028">
    <property type="entry name" value="DinG/Rad3-like"/>
</dbReference>
<evidence type="ECO:0000256" key="5">
    <source>
        <dbReference type="ARBA" id="ARBA00022801"/>
    </source>
</evidence>
<dbReference type="GO" id="GO:0016818">
    <property type="term" value="F:hydrolase activity, acting on acid anhydrides, in phosphorus-containing anhydrides"/>
    <property type="evidence" value="ECO:0007669"/>
    <property type="project" value="InterPro"/>
</dbReference>
<evidence type="ECO:0000313" key="15">
    <source>
        <dbReference type="EMBL" id="CUO05200.1"/>
    </source>
</evidence>
<evidence type="ECO:0000256" key="7">
    <source>
        <dbReference type="ARBA" id="ARBA00022840"/>
    </source>
</evidence>
<keyword evidence="6 15" id="KW-0347">Helicase</keyword>
<evidence type="ECO:0000256" key="10">
    <source>
        <dbReference type="ARBA" id="ARBA00023125"/>
    </source>
</evidence>
<keyword evidence="1" id="KW-0004">4Fe-4S</keyword>
<protein>
    <submittedName>
        <fullName evidence="15">Probable ATP-dependent helicase dinG homolog</fullName>
        <ecNumber evidence="15">3.6.4.12</ecNumber>
    </submittedName>
</protein>
<keyword evidence="9" id="KW-0411">Iron-sulfur</keyword>
<dbReference type="GO" id="GO:0003678">
    <property type="term" value="F:DNA helicase activity"/>
    <property type="evidence" value="ECO:0007669"/>
    <property type="project" value="UniProtKB-EC"/>
</dbReference>
<dbReference type="Pfam" id="PF13307">
    <property type="entry name" value="Helicase_C_2"/>
    <property type="match status" value="1"/>
</dbReference>
<dbReference type="GO" id="GO:0046872">
    <property type="term" value="F:metal ion binding"/>
    <property type="evidence" value="ECO:0007669"/>
    <property type="project" value="UniProtKB-KW"/>
</dbReference>
<organism evidence="15 16">
    <name type="scientific">Fusicatenibacter saccharivorans</name>
    <dbReference type="NCBI Taxonomy" id="1150298"/>
    <lineage>
        <taxon>Bacteria</taxon>
        <taxon>Bacillati</taxon>
        <taxon>Bacillota</taxon>
        <taxon>Clostridia</taxon>
        <taxon>Lachnospirales</taxon>
        <taxon>Lachnospiraceae</taxon>
        <taxon>Fusicatenibacter</taxon>
    </lineage>
</organism>
<dbReference type="SMART" id="SM00491">
    <property type="entry name" value="HELICc2"/>
    <property type="match status" value="1"/>
</dbReference>
<dbReference type="PROSITE" id="PS51193">
    <property type="entry name" value="HELICASE_ATP_BIND_2"/>
    <property type="match status" value="1"/>
</dbReference>
<evidence type="ECO:0000313" key="16">
    <source>
        <dbReference type="Proteomes" id="UP000095706"/>
    </source>
</evidence>
<feature type="domain" description="Helicase ATP-binding" evidence="14">
    <location>
        <begin position="205"/>
        <end position="481"/>
    </location>
</feature>
<dbReference type="GO" id="GO:0051539">
    <property type="term" value="F:4 iron, 4 sulfur cluster binding"/>
    <property type="evidence" value="ECO:0007669"/>
    <property type="project" value="UniProtKB-KW"/>
</dbReference>
<evidence type="ECO:0000259" key="14">
    <source>
        <dbReference type="PROSITE" id="PS51193"/>
    </source>
</evidence>
<dbReference type="InterPro" id="IPR006555">
    <property type="entry name" value="ATP-dep_Helicase_C"/>
</dbReference>
<dbReference type="SMART" id="SM00488">
    <property type="entry name" value="DEXDc2"/>
    <property type="match status" value="1"/>
</dbReference>
<gene>
    <name evidence="15" type="primary">dinG</name>
    <name evidence="15" type="ORF">ERS852406_01161</name>
</gene>
<dbReference type="Gene3D" id="3.90.320.10">
    <property type="match status" value="1"/>
</dbReference>
<proteinExistence type="inferred from homology"/>
<dbReference type="SUPFAM" id="SSF52540">
    <property type="entry name" value="P-loop containing nucleoside triphosphate hydrolases"/>
    <property type="match status" value="2"/>
</dbReference>
<dbReference type="Gene3D" id="3.40.50.300">
    <property type="entry name" value="P-loop containing nucleotide triphosphate hydrolases"/>
    <property type="match status" value="2"/>
</dbReference>
<evidence type="ECO:0000256" key="11">
    <source>
        <dbReference type="ARBA" id="ARBA00023204"/>
    </source>
</evidence>
<keyword evidence="2" id="KW-0479">Metal-binding</keyword>
<keyword evidence="12" id="KW-0413">Isomerase</keyword>
<dbReference type="InterPro" id="IPR027417">
    <property type="entry name" value="P-loop_NTPase"/>
</dbReference>
<keyword evidence="4" id="KW-0227">DNA damage</keyword>
<dbReference type="InterPro" id="IPR014013">
    <property type="entry name" value="Helic_SF1/SF2_ATP-bd_DinG/Rad3"/>
</dbReference>
<dbReference type="Gene3D" id="1.10.275.40">
    <property type="match status" value="1"/>
</dbReference>
<keyword evidence="3" id="KW-0547">Nucleotide-binding</keyword>
<keyword evidence="10" id="KW-0238">DNA-binding</keyword>